<evidence type="ECO:0000313" key="6">
    <source>
        <dbReference type="Proteomes" id="UP001164187"/>
    </source>
</evidence>
<keyword evidence="3" id="KW-0012">Acyltransferase</keyword>
<dbReference type="Pfam" id="PF01515">
    <property type="entry name" value="PTA_PTB"/>
    <property type="match status" value="1"/>
</dbReference>
<evidence type="ECO:0000256" key="1">
    <source>
        <dbReference type="ARBA" id="ARBA00005656"/>
    </source>
</evidence>
<dbReference type="InterPro" id="IPR012147">
    <property type="entry name" value="P_Ac_Bu_trans"/>
</dbReference>
<feature type="domain" description="Phosphate acetyl/butaryl transferase" evidence="4">
    <location>
        <begin position="79"/>
        <end position="296"/>
    </location>
</feature>
<evidence type="ECO:0000256" key="3">
    <source>
        <dbReference type="ARBA" id="ARBA00023315"/>
    </source>
</evidence>
<dbReference type="NCBIfam" id="NF006045">
    <property type="entry name" value="PRK08190.1"/>
    <property type="match status" value="1"/>
</dbReference>
<sequence length="306" mass="32558">MINKEYFINLAKEKSGDKLQTVAVAAPHDDSTLQALRNAIDMGFAKAILVGDENLIKKAAKEGNVNIDDMEIVHAEDLPDAAQKAVEQVNSGKASLVMKGLLDTSIILKAVVKKENNLRTGKTLSYVGILFKEGFDKYFLTSDGAMLIAPTVEQKKGIIENAVEVAHALGNKEPKVAMICAKEKYYDKMPATVDATELQKMNQSGEIKGCIVSGPLQMDNAVDAHAVEVKGIDDPVAGKADILIVPAIEAGNVLLKTAKYLGGWTFGGVIVGAKVPVVVCSRSDGEDAKLVSIATACMMAAEAENK</sequence>
<organism evidence="5 6">
    <name type="scientific">Peptostreptococcus equinus</name>
    <dbReference type="NCBI Taxonomy" id="3003601"/>
    <lineage>
        <taxon>Bacteria</taxon>
        <taxon>Bacillati</taxon>
        <taxon>Bacillota</taxon>
        <taxon>Clostridia</taxon>
        <taxon>Peptostreptococcales</taxon>
        <taxon>Peptostreptococcaceae</taxon>
        <taxon>Peptostreptococcus</taxon>
    </lineage>
</organism>
<keyword evidence="2" id="KW-0808">Transferase</keyword>
<dbReference type="PIRSF" id="PIRSF000428">
    <property type="entry name" value="P_Ac_trans"/>
    <property type="match status" value="1"/>
</dbReference>
<dbReference type="SUPFAM" id="SSF53659">
    <property type="entry name" value="Isocitrate/Isopropylmalate dehydrogenase-like"/>
    <property type="match status" value="1"/>
</dbReference>
<evidence type="ECO:0000256" key="2">
    <source>
        <dbReference type="ARBA" id="ARBA00022679"/>
    </source>
</evidence>
<dbReference type="PANTHER" id="PTHR43356:SF2">
    <property type="entry name" value="PHOSPHATE ACETYLTRANSFERASE"/>
    <property type="match status" value="1"/>
</dbReference>
<dbReference type="PANTHER" id="PTHR43356">
    <property type="entry name" value="PHOSPHATE ACETYLTRANSFERASE"/>
    <property type="match status" value="1"/>
</dbReference>
<dbReference type="InterPro" id="IPR002505">
    <property type="entry name" value="PTA_PTB"/>
</dbReference>
<keyword evidence="6" id="KW-1185">Reference proteome</keyword>
<dbReference type="InterPro" id="IPR050500">
    <property type="entry name" value="Phos_Acetyltrans/Butyryltrans"/>
</dbReference>
<comment type="similarity">
    <text evidence="1">Belongs to the phosphate acetyltransferase and butyryltransferase family.</text>
</comment>
<dbReference type="Proteomes" id="UP001164187">
    <property type="component" value="Chromosome"/>
</dbReference>
<protein>
    <submittedName>
        <fullName evidence="5">Bifunctional enoyl-CoA hydratase/phosphate acetyltransferase</fullName>
    </submittedName>
</protein>
<dbReference type="EMBL" id="CP114052">
    <property type="protein sequence ID" value="WAW14668.1"/>
    <property type="molecule type" value="Genomic_DNA"/>
</dbReference>
<name>A0ABY7JMS9_9FIRM</name>
<evidence type="ECO:0000259" key="4">
    <source>
        <dbReference type="Pfam" id="PF01515"/>
    </source>
</evidence>
<accession>A0ABY7JMS9</accession>
<reference evidence="5" key="1">
    <citation type="submission" date="2022-12" db="EMBL/GenBank/DDBJ databases">
        <title>Peptostreptococcus.</title>
        <authorList>
            <person name="Lee S.H."/>
        </authorList>
    </citation>
    <scope>NUCLEOTIDE SEQUENCE</scope>
    <source>
        <strain evidence="5">CBA3647</strain>
    </source>
</reference>
<evidence type="ECO:0000313" key="5">
    <source>
        <dbReference type="EMBL" id="WAW14668.1"/>
    </source>
</evidence>
<dbReference type="RefSeq" id="WP_269311365.1">
    <property type="nucleotide sequence ID" value="NZ_CP114052.1"/>
</dbReference>
<proteinExistence type="inferred from homology"/>
<dbReference type="Gene3D" id="3.40.718.10">
    <property type="entry name" value="Isopropylmalate Dehydrogenase"/>
    <property type="match status" value="1"/>
</dbReference>
<gene>
    <name evidence="5" type="ORF">O0R46_08700</name>
</gene>